<evidence type="ECO:0000313" key="2">
    <source>
        <dbReference type="EMBL" id="KKO20832.1"/>
    </source>
</evidence>
<evidence type="ECO:0000256" key="1">
    <source>
        <dbReference type="SAM" id="MobiDB-lite"/>
    </source>
</evidence>
<gene>
    <name evidence="2" type="ORF">BROFUL_00445</name>
</gene>
<sequence length="80" mass="9124">MLQTTIKSLGFEATDFIDHTNNNESGKGGLRRGRSDEKRKILRWNTILRRAKAPLRPPNRQVSVMMSSRGSSLQLEPHVH</sequence>
<name>A0A0M2UY97_9BACT</name>
<dbReference type="EMBL" id="LAQJ01000058">
    <property type="protein sequence ID" value="KKO20832.1"/>
    <property type="molecule type" value="Genomic_DNA"/>
</dbReference>
<proteinExistence type="predicted"/>
<reference evidence="2 3" key="1">
    <citation type="journal article" date="2013" name="BMC Microbiol.">
        <title>Identification of the type II cytochrome c maturation pathway in anammox bacteria by comparative genomics.</title>
        <authorList>
            <person name="Ferousi C."/>
            <person name="Speth D.R."/>
            <person name="Reimann J."/>
            <person name="Op den Camp H.J."/>
            <person name="Allen J.W."/>
            <person name="Keltjens J.T."/>
            <person name="Jetten M.S."/>
        </authorList>
    </citation>
    <scope>NUCLEOTIDE SEQUENCE [LARGE SCALE GENOMIC DNA]</scope>
    <source>
        <strain evidence="2">RU1</strain>
    </source>
</reference>
<dbReference type="Proteomes" id="UP000034954">
    <property type="component" value="Unassembled WGS sequence"/>
</dbReference>
<protein>
    <submittedName>
        <fullName evidence="2">Uncharacterized protein</fullName>
    </submittedName>
</protein>
<evidence type="ECO:0000313" key="3">
    <source>
        <dbReference type="Proteomes" id="UP000034954"/>
    </source>
</evidence>
<comment type="caution">
    <text evidence="2">The sequence shown here is derived from an EMBL/GenBank/DDBJ whole genome shotgun (WGS) entry which is preliminary data.</text>
</comment>
<keyword evidence="3" id="KW-1185">Reference proteome</keyword>
<dbReference type="AlphaFoldDB" id="A0A0M2UY97"/>
<feature type="region of interest" description="Disordered" evidence="1">
    <location>
        <begin position="61"/>
        <end position="80"/>
    </location>
</feature>
<accession>A0A0M2UY97</accession>
<feature type="compositionally biased region" description="Polar residues" evidence="1">
    <location>
        <begin position="61"/>
        <end position="74"/>
    </location>
</feature>
<organism evidence="2 3">
    <name type="scientific">Candidatus Brocadia fulgida</name>
    <dbReference type="NCBI Taxonomy" id="380242"/>
    <lineage>
        <taxon>Bacteria</taxon>
        <taxon>Pseudomonadati</taxon>
        <taxon>Planctomycetota</taxon>
        <taxon>Candidatus Brocadiia</taxon>
        <taxon>Candidatus Brocadiales</taxon>
        <taxon>Candidatus Brocadiaceae</taxon>
        <taxon>Candidatus Brocadia</taxon>
    </lineage>
</organism>